<comment type="caution">
    <text evidence="2">The sequence shown here is derived from an EMBL/GenBank/DDBJ whole genome shotgun (WGS) entry which is preliminary data.</text>
</comment>
<gene>
    <name evidence="2" type="ORF">GEV33_006406</name>
</gene>
<evidence type="ECO:0000313" key="3">
    <source>
        <dbReference type="Proteomes" id="UP000719412"/>
    </source>
</evidence>
<evidence type="ECO:0000313" key="2">
    <source>
        <dbReference type="EMBL" id="KAH0816385.1"/>
    </source>
</evidence>
<evidence type="ECO:0000256" key="1">
    <source>
        <dbReference type="SAM" id="MobiDB-lite"/>
    </source>
</evidence>
<organism evidence="2 3">
    <name type="scientific">Tenebrio molitor</name>
    <name type="common">Yellow mealworm beetle</name>
    <dbReference type="NCBI Taxonomy" id="7067"/>
    <lineage>
        <taxon>Eukaryota</taxon>
        <taxon>Metazoa</taxon>
        <taxon>Ecdysozoa</taxon>
        <taxon>Arthropoda</taxon>
        <taxon>Hexapoda</taxon>
        <taxon>Insecta</taxon>
        <taxon>Pterygota</taxon>
        <taxon>Neoptera</taxon>
        <taxon>Endopterygota</taxon>
        <taxon>Coleoptera</taxon>
        <taxon>Polyphaga</taxon>
        <taxon>Cucujiformia</taxon>
        <taxon>Tenebrionidae</taxon>
        <taxon>Tenebrio</taxon>
    </lineage>
</organism>
<proteinExistence type="predicted"/>
<dbReference type="Proteomes" id="UP000719412">
    <property type="component" value="Unassembled WGS sequence"/>
</dbReference>
<reference evidence="2" key="2">
    <citation type="submission" date="2021-08" db="EMBL/GenBank/DDBJ databases">
        <authorList>
            <person name="Eriksson T."/>
        </authorList>
    </citation>
    <scope>NUCLEOTIDE SEQUENCE</scope>
    <source>
        <strain evidence="2">Stoneville</strain>
        <tissue evidence="2">Whole head</tissue>
    </source>
</reference>
<name>A0A8J6HCP8_TENMO</name>
<accession>A0A8J6HCP8</accession>
<dbReference type="AlphaFoldDB" id="A0A8J6HCP8"/>
<protein>
    <submittedName>
        <fullName evidence="2">Uncharacterized protein</fullName>
    </submittedName>
</protein>
<feature type="region of interest" description="Disordered" evidence="1">
    <location>
        <begin position="32"/>
        <end position="59"/>
    </location>
</feature>
<keyword evidence="3" id="KW-1185">Reference proteome</keyword>
<dbReference type="EMBL" id="JABDTM020021630">
    <property type="protein sequence ID" value="KAH0816385.1"/>
    <property type="molecule type" value="Genomic_DNA"/>
</dbReference>
<sequence>MPPHQQMLLSLLIFTTNLFRPPDETKSLHFFTPTGRPKRRQKANPLKHYEESGACEKSPKSGTLYCARWYLFRPHNLHGLVTQTDLTSREILMQLLVVVSSVFQIWHVEIGDDEVWGCFFRNEETENICTNFRRERYSGFMGRARSHVCL</sequence>
<reference evidence="2" key="1">
    <citation type="journal article" date="2020" name="J Insects Food Feed">
        <title>The yellow mealworm (Tenebrio molitor) genome: a resource for the emerging insects as food and feed industry.</title>
        <authorList>
            <person name="Eriksson T."/>
            <person name="Andere A."/>
            <person name="Kelstrup H."/>
            <person name="Emery V."/>
            <person name="Picard C."/>
        </authorList>
    </citation>
    <scope>NUCLEOTIDE SEQUENCE</scope>
    <source>
        <strain evidence="2">Stoneville</strain>
        <tissue evidence="2">Whole head</tissue>
    </source>
</reference>